<evidence type="ECO:0000256" key="1">
    <source>
        <dbReference type="SAM" id="MobiDB-lite"/>
    </source>
</evidence>
<name>A0AAV7UM78_PLEWA</name>
<sequence length="109" mass="11317">MGRPGAAAHRTVSAPVLQPRKPTKPAHSQRSRAVSDRPVPAPTLGGARSAASPAHQTSVPSWGPIARRHVPTWVSTCSRAPSGLPRRWSGHTGTVGSRPPPPLTSSTTA</sequence>
<comment type="caution">
    <text evidence="2">The sequence shown here is derived from an EMBL/GenBank/DDBJ whole genome shotgun (WGS) entry which is preliminary data.</text>
</comment>
<dbReference type="Proteomes" id="UP001066276">
    <property type="component" value="Chromosome 3_1"/>
</dbReference>
<feature type="region of interest" description="Disordered" evidence="1">
    <location>
        <begin position="1"/>
        <end position="109"/>
    </location>
</feature>
<evidence type="ECO:0000313" key="2">
    <source>
        <dbReference type="EMBL" id="KAJ1189726.1"/>
    </source>
</evidence>
<organism evidence="2 3">
    <name type="scientific">Pleurodeles waltl</name>
    <name type="common">Iberian ribbed newt</name>
    <dbReference type="NCBI Taxonomy" id="8319"/>
    <lineage>
        <taxon>Eukaryota</taxon>
        <taxon>Metazoa</taxon>
        <taxon>Chordata</taxon>
        <taxon>Craniata</taxon>
        <taxon>Vertebrata</taxon>
        <taxon>Euteleostomi</taxon>
        <taxon>Amphibia</taxon>
        <taxon>Batrachia</taxon>
        <taxon>Caudata</taxon>
        <taxon>Salamandroidea</taxon>
        <taxon>Salamandridae</taxon>
        <taxon>Pleurodelinae</taxon>
        <taxon>Pleurodeles</taxon>
    </lineage>
</organism>
<dbReference type="EMBL" id="JANPWB010000005">
    <property type="protein sequence ID" value="KAJ1189726.1"/>
    <property type="molecule type" value="Genomic_DNA"/>
</dbReference>
<accession>A0AAV7UM78</accession>
<feature type="compositionally biased region" description="Basic residues" evidence="1">
    <location>
        <begin position="21"/>
        <end position="30"/>
    </location>
</feature>
<proteinExistence type="predicted"/>
<evidence type="ECO:0000313" key="3">
    <source>
        <dbReference type="Proteomes" id="UP001066276"/>
    </source>
</evidence>
<dbReference type="AlphaFoldDB" id="A0AAV7UM78"/>
<keyword evidence="3" id="KW-1185">Reference proteome</keyword>
<protein>
    <submittedName>
        <fullName evidence="2">Uncharacterized protein</fullName>
    </submittedName>
</protein>
<gene>
    <name evidence="2" type="ORF">NDU88_006468</name>
</gene>
<reference evidence="2" key="1">
    <citation type="journal article" date="2022" name="bioRxiv">
        <title>Sequencing and chromosome-scale assembly of the giantPleurodeles waltlgenome.</title>
        <authorList>
            <person name="Brown T."/>
            <person name="Elewa A."/>
            <person name="Iarovenko S."/>
            <person name="Subramanian E."/>
            <person name="Araus A.J."/>
            <person name="Petzold A."/>
            <person name="Susuki M."/>
            <person name="Suzuki K.-i.T."/>
            <person name="Hayashi T."/>
            <person name="Toyoda A."/>
            <person name="Oliveira C."/>
            <person name="Osipova E."/>
            <person name="Leigh N.D."/>
            <person name="Simon A."/>
            <person name="Yun M.H."/>
        </authorList>
    </citation>
    <scope>NUCLEOTIDE SEQUENCE</scope>
    <source>
        <strain evidence="2">20211129_DDA</strain>
        <tissue evidence="2">Liver</tissue>
    </source>
</reference>